<gene>
    <name evidence="3" type="ORF">JR316_010771</name>
</gene>
<keyword evidence="1" id="KW-0812">Transmembrane</keyword>
<dbReference type="EMBL" id="JAFIQS010000012">
    <property type="protein sequence ID" value="KAG5164265.1"/>
    <property type="molecule type" value="Genomic_DNA"/>
</dbReference>
<proteinExistence type="predicted"/>
<evidence type="ECO:0000256" key="2">
    <source>
        <dbReference type="SAM" id="SignalP"/>
    </source>
</evidence>
<dbReference type="AlphaFoldDB" id="A0A8H7XRA7"/>
<feature type="transmembrane region" description="Helical" evidence="1">
    <location>
        <begin position="423"/>
        <end position="441"/>
    </location>
</feature>
<evidence type="ECO:0000313" key="3">
    <source>
        <dbReference type="EMBL" id="KAG5164265.1"/>
    </source>
</evidence>
<protein>
    <recommendedName>
        <fullName evidence="4">Wax synthase domain-containing protein</fullName>
    </recommendedName>
</protein>
<name>A0A8H7XRA7_PSICU</name>
<reference evidence="3" key="1">
    <citation type="submission" date="2021-02" db="EMBL/GenBank/DDBJ databases">
        <title>Psilocybe cubensis genome.</title>
        <authorList>
            <person name="Mckernan K.J."/>
            <person name="Crawford S."/>
            <person name="Trippe A."/>
            <person name="Kane L.T."/>
            <person name="Mclaughlin S."/>
        </authorList>
    </citation>
    <scope>NUCLEOTIDE SEQUENCE [LARGE SCALE GENOMIC DNA]</scope>
    <source>
        <strain evidence="3">MGC-MH-2018</strain>
    </source>
</reference>
<accession>A0A8H7XRA7</accession>
<dbReference type="PANTHER" id="PTHR35043">
    <property type="entry name" value="TRANSCRIPTION FACTOR DOMAIN-CONTAINING PROTEIN"/>
    <property type="match status" value="1"/>
</dbReference>
<organism evidence="3">
    <name type="scientific">Psilocybe cubensis</name>
    <name type="common">Psychedelic mushroom</name>
    <name type="synonym">Stropharia cubensis</name>
    <dbReference type="NCBI Taxonomy" id="181762"/>
    <lineage>
        <taxon>Eukaryota</taxon>
        <taxon>Fungi</taxon>
        <taxon>Dikarya</taxon>
        <taxon>Basidiomycota</taxon>
        <taxon>Agaricomycotina</taxon>
        <taxon>Agaricomycetes</taxon>
        <taxon>Agaricomycetidae</taxon>
        <taxon>Agaricales</taxon>
        <taxon>Agaricineae</taxon>
        <taxon>Strophariaceae</taxon>
        <taxon>Psilocybe</taxon>
    </lineage>
</organism>
<evidence type="ECO:0000256" key="1">
    <source>
        <dbReference type="SAM" id="Phobius"/>
    </source>
</evidence>
<evidence type="ECO:0008006" key="4">
    <source>
        <dbReference type="Google" id="ProtNLM"/>
    </source>
</evidence>
<comment type="caution">
    <text evidence="3">The sequence shown here is derived from an EMBL/GenBank/DDBJ whole genome shotgun (WGS) entry which is preliminary data.</text>
</comment>
<feature type="chain" id="PRO_5034032628" description="Wax synthase domain-containing protein" evidence="2">
    <location>
        <begin position="21"/>
        <end position="461"/>
    </location>
</feature>
<dbReference type="PANTHER" id="PTHR35043:SF7">
    <property type="entry name" value="TRANSCRIPTION FACTOR DOMAIN-CONTAINING PROTEIN"/>
    <property type="match status" value="1"/>
</dbReference>
<feature type="transmembrane region" description="Helical" evidence="1">
    <location>
        <begin position="369"/>
        <end position="390"/>
    </location>
</feature>
<sequence length="461" mass="53138">MLFFLLILLYLFRDSNHPSASSNDSELFSRTLKPLACICTQQRSVSDIVWSCLATIFTCSWVSVHPDVPKDGEKWWSNVLQRIEFMSWTILSPEFVITWAGRQWIGARRIAREQGWTVTHGHFLQMGGFMLYKGDEKKGVLSYERFKMLLNSKRIEFPKVSREEIEDRSKSDGLCKALVVGQTSWFVLQCIARRISHLPITELELATLAFAALNGCMYFCWWDKPFDVRIPIPVQLLSEESEEIIQDSRGVYSFNLGPAPLQMQSPNTFPEIHQVQWVKTLPTALRTFFNTRLDAINDLQFVAQFAYFNNPNRPEDEVGPMQVPAFYALLATNEEYNRIFLAVSATGTIFGAIHCAGWSFHFPTAIELWLWRTCAVSLVVGPLFLLFVSYEPLNDHFQRSRFSVIRLFGEFFANDRYVKPLGWLYYILVRVALLAECFAALRDLPSASYSVVQWPLFLPHI</sequence>
<feature type="transmembrane region" description="Helical" evidence="1">
    <location>
        <begin position="339"/>
        <end position="357"/>
    </location>
</feature>
<keyword evidence="2" id="KW-0732">Signal</keyword>
<keyword evidence="1" id="KW-0472">Membrane</keyword>
<feature type="signal peptide" evidence="2">
    <location>
        <begin position="1"/>
        <end position="20"/>
    </location>
</feature>
<keyword evidence="1" id="KW-1133">Transmembrane helix</keyword>